<evidence type="ECO:0000256" key="4">
    <source>
        <dbReference type="ARBA" id="ARBA00022801"/>
    </source>
</evidence>
<accession>A0A330LLL1</accession>
<reference evidence="9" key="1">
    <citation type="submission" date="2018-05" db="EMBL/GenBank/DDBJ databases">
        <authorList>
            <person name="Cea G.-C."/>
            <person name="William W."/>
        </authorList>
    </citation>
    <scope>NUCLEOTIDE SEQUENCE [LARGE SCALE GENOMIC DNA]</scope>
    <source>
        <strain evidence="9">DB21MT 5</strain>
    </source>
</reference>
<dbReference type="Pfam" id="PF00570">
    <property type="entry name" value="HRDC"/>
    <property type="match status" value="1"/>
</dbReference>
<evidence type="ECO:0000256" key="3">
    <source>
        <dbReference type="ARBA" id="ARBA00022722"/>
    </source>
</evidence>
<comment type="catalytic activity">
    <reaction evidence="6">
        <text>Exonucleolytic cleavage that removes extra residues from the 3'-terminus of tRNA to produce 5'-mononucleotides.</text>
        <dbReference type="EC" id="3.1.13.5"/>
    </reaction>
</comment>
<dbReference type="KEGG" id="mya:MORIYA_0814"/>
<dbReference type="GO" id="GO:0000166">
    <property type="term" value="F:nucleotide binding"/>
    <property type="evidence" value="ECO:0007669"/>
    <property type="project" value="InterPro"/>
</dbReference>
<dbReference type="GO" id="GO:0008408">
    <property type="term" value="F:3'-5' exonuclease activity"/>
    <property type="evidence" value="ECO:0007669"/>
    <property type="project" value="InterPro"/>
</dbReference>
<dbReference type="GO" id="GO:0003676">
    <property type="term" value="F:nucleic acid binding"/>
    <property type="evidence" value="ECO:0007669"/>
    <property type="project" value="InterPro"/>
</dbReference>
<dbReference type="InterPro" id="IPR048579">
    <property type="entry name" value="RNAseD_HRDC_C"/>
</dbReference>
<dbReference type="InterPro" id="IPR002562">
    <property type="entry name" value="3'-5'_exonuclease_dom"/>
</dbReference>
<keyword evidence="2 6" id="KW-0819">tRNA processing</keyword>
<dbReference type="NCBIfam" id="TIGR01388">
    <property type="entry name" value="rnd"/>
    <property type="match status" value="1"/>
</dbReference>
<evidence type="ECO:0000313" key="8">
    <source>
        <dbReference type="EMBL" id="SQD77292.1"/>
    </source>
</evidence>
<comment type="similarity">
    <text evidence="6">Belongs to the RNase D family.</text>
</comment>
<dbReference type="SMART" id="SM00474">
    <property type="entry name" value="35EXOc"/>
    <property type="match status" value="1"/>
</dbReference>
<dbReference type="EMBL" id="LS483250">
    <property type="protein sequence ID" value="SQD77292.1"/>
    <property type="molecule type" value="Genomic_DNA"/>
</dbReference>
<dbReference type="OrthoDB" id="9800549at2"/>
<dbReference type="GO" id="GO:0005737">
    <property type="term" value="C:cytoplasm"/>
    <property type="evidence" value="ECO:0007669"/>
    <property type="project" value="UniProtKB-SubCell"/>
</dbReference>
<dbReference type="SMART" id="SM00341">
    <property type="entry name" value="HRDC"/>
    <property type="match status" value="1"/>
</dbReference>
<proteinExistence type="inferred from homology"/>
<dbReference type="GO" id="GO:0033890">
    <property type="term" value="F:ribonuclease D activity"/>
    <property type="evidence" value="ECO:0007669"/>
    <property type="project" value="UniProtKB-UniRule"/>
</dbReference>
<dbReference type="PANTHER" id="PTHR47649">
    <property type="entry name" value="RIBONUCLEASE D"/>
    <property type="match status" value="1"/>
</dbReference>
<evidence type="ECO:0000259" key="7">
    <source>
        <dbReference type="PROSITE" id="PS50967"/>
    </source>
</evidence>
<dbReference type="SUPFAM" id="SSF53098">
    <property type="entry name" value="Ribonuclease H-like"/>
    <property type="match status" value="1"/>
</dbReference>
<dbReference type="GO" id="GO:0042780">
    <property type="term" value="P:tRNA 3'-end processing"/>
    <property type="evidence" value="ECO:0007669"/>
    <property type="project" value="UniProtKB-UniRule"/>
</dbReference>
<organism evidence="8 9">
    <name type="scientific">Moritella yayanosii</name>
    <dbReference type="NCBI Taxonomy" id="69539"/>
    <lineage>
        <taxon>Bacteria</taxon>
        <taxon>Pseudomonadati</taxon>
        <taxon>Pseudomonadota</taxon>
        <taxon>Gammaproteobacteria</taxon>
        <taxon>Alteromonadales</taxon>
        <taxon>Moritellaceae</taxon>
        <taxon>Moritella</taxon>
    </lineage>
</organism>
<dbReference type="HAMAP" id="MF_01899">
    <property type="entry name" value="RNase_D"/>
    <property type="match status" value="1"/>
</dbReference>
<evidence type="ECO:0000256" key="6">
    <source>
        <dbReference type="HAMAP-Rule" id="MF_01899"/>
    </source>
</evidence>
<name>A0A330LLL1_9GAMM</name>
<evidence type="ECO:0000256" key="1">
    <source>
        <dbReference type="ARBA" id="ARBA00022490"/>
    </source>
</evidence>
<sequence length="376" mass="43215">MEYILVEDQMTLQKMIAQCSNVEVLAIDTEFIRQRTYYPILGLFQLYTGTETYLVDPIAVEDLSSLWRLLDRQPVVLHACSEDLDVFMTVANKIPDFFHDTQIAAAFCGLGSSLGFGGLVAEFQKITLDKGESRSNWLARPLTEKQLSYAAADVYHLLPCWNELQAKLNELGYYDYYLQELDNLRRRKMQNKNPKTVYKQFKNASFLSPRQLATLQALGEWRENNAVNRDMAVNFVVKEAHILEIAKQQPKSLRDLNKLGLLPIEIKRHGKQIIEMVKQVELLSDDQLPQPLTRISDYPGYKKIVQSIRNKIAIVAEAKNIPAELIGSKKIINELLNWCWKLTTEEREVGDKPIMLCNWRAELIGNTIFESLMANK</sequence>
<dbReference type="EC" id="3.1.13.5" evidence="6"/>
<dbReference type="RefSeq" id="WP_112712848.1">
    <property type="nucleotide sequence ID" value="NZ_LS483250.1"/>
</dbReference>
<dbReference type="InterPro" id="IPR036397">
    <property type="entry name" value="RNaseH_sf"/>
</dbReference>
<dbReference type="InterPro" id="IPR051086">
    <property type="entry name" value="RNase_D-like"/>
</dbReference>
<keyword evidence="4 6" id="KW-0378">Hydrolase</keyword>
<dbReference type="CDD" id="cd06142">
    <property type="entry name" value="RNaseD_exo"/>
    <property type="match status" value="1"/>
</dbReference>
<keyword evidence="5 6" id="KW-0269">Exonuclease</keyword>
<feature type="domain" description="HRDC" evidence="7">
    <location>
        <begin position="208"/>
        <end position="287"/>
    </location>
</feature>
<dbReference type="Proteomes" id="UP000250163">
    <property type="component" value="Chromosome MORIYA"/>
</dbReference>
<gene>
    <name evidence="6 8" type="primary">rnd</name>
    <name evidence="8" type="ORF">MORIYA_0814</name>
</gene>
<dbReference type="Gene3D" id="3.30.420.10">
    <property type="entry name" value="Ribonuclease H-like superfamily/Ribonuclease H"/>
    <property type="match status" value="1"/>
</dbReference>
<keyword evidence="9" id="KW-1185">Reference proteome</keyword>
<dbReference type="InterPro" id="IPR012337">
    <property type="entry name" value="RNaseH-like_sf"/>
</dbReference>
<comment type="function">
    <text evidence="6">Exonuclease involved in the 3' processing of various precursor tRNAs. Initiates hydrolysis at the 3'-terminus of an RNA molecule and releases 5'-mononucleotides.</text>
</comment>
<protein>
    <recommendedName>
        <fullName evidence="6">Ribonuclease D</fullName>
        <shortName evidence="6">RNase D</shortName>
        <ecNumber evidence="6">3.1.13.5</ecNumber>
    </recommendedName>
</protein>
<dbReference type="InterPro" id="IPR002121">
    <property type="entry name" value="HRDC_dom"/>
</dbReference>
<dbReference type="Pfam" id="PF21293">
    <property type="entry name" value="RNAseD_HRDC_C"/>
    <property type="match status" value="1"/>
</dbReference>
<keyword evidence="1 6" id="KW-0963">Cytoplasm</keyword>
<comment type="subcellular location">
    <subcellularLocation>
        <location evidence="6">Cytoplasm</location>
    </subcellularLocation>
</comment>
<dbReference type="PANTHER" id="PTHR47649:SF1">
    <property type="entry name" value="RIBONUCLEASE D"/>
    <property type="match status" value="1"/>
</dbReference>
<evidence type="ECO:0000256" key="5">
    <source>
        <dbReference type="ARBA" id="ARBA00022839"/>
    </source>
</evidence>
<dbReference type="PROSITE" id="PS50967">
    <property type="entry name" value="HRDC"/>
    <property type="match status" value="1"/>
</dbReference>
<dbReference type="InterPro" id="IPR044876">
    <property type="entry name" value="HRDC_dom_sf"/>
</dbReference>
<dbReference type="AlphaFoldDB" id="A0A330LLL1"/>
<evidence type="ECO:0000256" key="2">
    <source>
        <dbReference type="ARBA" id="ARBA00022694"/>
    </source>
</evidence>
<evidence type="ECO:0000313" key="9">
    <source>
        <dbReference type="Proteomes" id="UP000250163"/>
    </source>
</evidence>
<comment type="cofactor">
    <cofactor evidence="6">
        <name>a divalent metal cation</name>
        <dbReference type="ChEBI" id="CHEBI:60240"/>
    </cofactor>
</comment>
<dbReference type="Pfam" id="PF01612">
    <property type="entry name" value="DNA_pol_A_exo1"/>
    <property type="match status" value="1"/>
</dbReference>
<dbReference type="InterPro" id="IPR006292">
    <property type="entry name" value="RNase_D"/>
</dbReference>
<dbReference type="Gene3D" id="1.10.150.80">
    <property type="entry name" value="HRDC domain"/>
    <property type="match status" value="2"/>
</dbReference>
<dbReference type="InterPro" id="IPR010997">
    <property type="entry name" value="HRDC-like_sf"/>
</dbReference>
<dbReference type="SUPFAM" id="SSF47819">
    <property type="entry name" value="HRDC-like"/>
    <property type="match status" value="2"/>
</dbReference>
<keyword evidence="3 6" id="KW-0540">Nuclease</keyword>